<dbReference type="EMBL" id="JAMTCK010000006">
    <property type="protein sequence ID" value="MCP2166094.1"/>
    <property type="molecule type" value="Genomic_DNA"/>
</dbReference>
<feature type="domain" description="HTH cro/C1-type" evidence="1">
    <location>
        <begin position="18"/>
        <end position="72"/>
    </location>
</feature>
<dbReference type="Pfam" id="PF13560">
    <property type="entry name" value="HTH_31"/>
    <property type="match status" value="1"/>
</dbReference>
<gene>
    <name evidence="2" type="ORF">LX83_002953</name>
</gene>
<protein>
    <submittedName>
        <fullName evidence="2">Helix-turn-helix domain-containing protein</fullName>
    </submittedName>
</protein>
<reference evidence="2" key="1">
    <citation type="submission" date="2022-06" db="EMBL/GenBank/DDBJ databases">
        <title>Genomic Encyclopedia of Archaeal and Bacterial Type Strains, Phase II (KMG-II): from individual species to whole genera.</title>
        <authorList>
            <person name="Goeker M."/>
        </authorList>
    </citation>
    <scope>NUCLEOTIDE SEQUENCE</scope>
    <source>
        <strain evidence="2">DSM 43935</strain>
    </source>
</reference>
<sequence>MGRRSSPAVTRRRLALALREARQAAQVTLHEVATVLTCSPAKISQVEAGRVAISVPDLKAMLEHYGVTGERRDQLVALAVAARERGWWLRYRDTVNPWFQQFVGYESAASTLRVYENERVPGLLRTEDYQRALLRSEVPRWAEEDVDRQVDLHRERQRLLDGDDAVRLLAIVNEAALRRVVGTPEVMREQLTWLASLARHDHIVVRVLPFGAGAHPAMSTAFSLLDFADRDGESFVYVEHLSGALFLESADDVARYRSAFDELTANALSRTRSTALIKDIVKSW</sequence>
<dbReference type="SUPFAM" id="SSF47413">
    <property type="entry name" value="lambda repressor-like DNA-binding domains"/>
    <property type="match status" value="1"/>
</dbReference>
<keyword evidence="3" id="KW-1185">Reference proteome</keyword>
<dbReference type="Proteomes" id="UP001206128">
    <property type="component" value="Unassembled WGS sequence"/>
</dbReference>
<dbReference type="InterPro" id="IPR043917">
    <property type="entry name" value="DUF5753"/>
</dbReference>
<comment type="caution">
    <text evidence="2">The sequence shown here is derived from an EMBL/GenBank/DDBJ whole genome shotgun (WGS) entry which is preliminary data.</text>
</comment>
<dbReference type="RefSeq" id="WP_253771621.1">
    <property type="nucleotide sequence ID" value="NZ_JAMTCK010000006.1"/>
</dbReference>
<dbReference type="AlphaFoldDB" id="A0AAE3GEZ6"/>
<organism evidence="2 3">
    <name type="scientific">Goodfellowiella coeruleoviolacea</name>
    <dbReference type="NCBI Taxonomy" id="334858"/>
    <lineage>
        <taxon>Bacteria</taxon>
        <taxon>Bacillati</taxon>
        <taxon>Actinomycetota</taxon>
        <taxon>Actinomycetes</taxon>
        <taxon>Pseudonocardiales</taxon>
        <taxon>Pseudonocardiaceae</taxon>
        <taxon>Goodfellowiella</taxon>
    </lineage>
</organism>
<dbReference type="InterPro" id="IPR001387">
    <property type="entry name" value="Cro/C1-type_HTH"/>
</dbReference>
<dbReference type="SMART" id="SM00530">
    <property type="entry name" value="HTH_XRE"/>
    <property type="match status" value="1"/>
</dbReference>
<proteinExistence type="predicted"/>
<dbReference type="PROSITE" id="PS50943">
    <property type="entry name" value="HTH_CROC1"/>
    <property type="match status" value="1"/>
</dbReference>
<accession>A0AAE3GEZ6</accession>
<dbReference type="Pfam" id="PF19054">
    <property type="entry name" value="DUF5753"/>
    <property type="match status" value="1"/>
</dbReference>
<dbReference type="InterPro" id="IPR010982">
    <property type="entry name" value="Lambda_DNA-bd_dom_sf"/>
</dbReference>
<evidence type="ECO:0000259" key="1">
    <source>
        <dbReference type="PROSITE" id="PS50943"/>
    </source>
</evidence>
<dbReference type="GO" id="GO:0003677">
    <property type="term" value="F:DNA binding"/>
    <property type="evidence" value="ECO:0007669"/>
    <property type="project" value="InterPro"/>
</dbReference>
<evidence type="ECO:0000313" key="2">
    <source>
        <dbReference type="EMBL" id="MCP2166094.1"/>
    </source>
</evidence>
<dbReference type="Gene3D" id="1.10.260.40">
    <property type="entry name" value="lambda repressor-like DNA-binding domains"/>
    <property type="match status" value="1"/>
</dbReference>
<dbReference type="CDD" id="cd00093">
    <property type="entry name" value="HTH_XRE"/>
    <property type="match status" value="1"/>
</dbReference>
<name>A0AAE3GEZ6_9PSEU</name>
<evidence type="ECO:0000313" key="3">
    <source>
        <dbReference type="Proteomes" id="UP001206128"/>
    </source>
</evidence>